<keyword evidence="2" id="KW-0418">Kinase</keyword>
<dbReference type="Pfam" id="PF01869">
    <property type="entry name" value="BcrAD_BadFG"/>
    <property type="match status" value="1"/>
</dbReference>
<dbReference type="RefSeq" id="WP_028055239.1">
    <property type="nucleotide sequence ID" value="NZ_CP140965.1"/>
</dbReference>
<dbReference type="AlphaFoldDB" id="A0A6G1WH31"/>
<dbReference type="Gene3D" id="3.30.420.40">
    <property type="match status" value="2"/>
</dbReference>
<dbReference type="PANTHER" id="PTHR43190:SF3">
    <property type="entry name" value="N-ACETYL-D-GLUCOSAMINE KINASE"/>
    <property type="match status" value="1"/>
</dbReference>
<dbReference type="SUPFAM" id="SSF53067">
    <property type="entry name" value="Actin-like ATPase domain"/>
    <property type="match status" value="2"/>
</dbReference>
<name>A0A6G1WH31_9HYPH</name>
<evidence type="ECO:0000259" key="1">
    <source>
        <dbReference type="Pfam" id="PF01869"/>
    </source>
</evidence>
<reference evidence="2" key="1">
    <citation type="journal article" date="2013" name="Genome Biol.">
        <title>Comparative genomics of the core and accessory genomes of 48 Sinorhizobium strains comprising five genospecies.</title>
        <authorList>
            <person name="Sugawara M."/>
            <person name="Epstein B."/>
            <person name="Badgley B.D."/>
            <person name="Unno T."/>
            <person name="Xu L."/>
            <person name="Reese J."/>
            <person name="Gyaneshwar P."/>
            <person name="Denny R."/>
            <person name="Mudge J."/>
            <person name="Bharti A.K."/>
            <person name="Farmer A.D."/>
            <person name="May G.D."/>
            <person name="Woodward J.E."/>
            <person name="Medigue C."/>
            <person name="Vallenet D."/>
            <person name="Lajus A."/>
            <person name="Rouy Z."/>
            <person name="Martinez-Vaz B."/>
            <person name="Tiffin P."/>
            <person name="Young N.D."/>
            <person name="Sadowsky M.J."/>
        </authorList>
    </citation>
    <scope>NUCLEOTIDE SEQUENCE</scope>
    <source>
        <strain evidence="2">M1</strain>
    </source>
</reference>
<dbReference type="InterPro" id="IPR043129">
    <property type="entry name" value="ATPase_NBD"/>
</dbReference>
<dbReference type="InterPro" id="IPR052519">
    <property type="entry name" value="Euk-type_GlcNAc_Kinase"/>
</dbReference>
<dbReference type="PANTHER" id="PTHR43190">
    <property type="entry name" value="N-ACETYL-D-GLUCOSAMINE KINASE"/>
    <property type="match status" value="1"/>
</dbReference>
<gene>
    <name evidence="2" type="ORF">GHJ91_07340</name>
</gene>
<accession>A0A6G1WH31</accession>
<dbReference type="InterPro" id="IPR002731">
    <property type="entry name" value="ATPase_BadF"/>
</dbReference>
<comment type="caution">
    <text evidence="2">The sequence shown here is derived from an EMBL/GenBank/DDBJ whole genome shotgun (WGS) entry which is preliminary data.</text>
</comment>
<protein>
    <submittedName>
        <fullName evidence="2">Sugar kinase</fullName>
    </submittedName>
</protein>
<dbReference type="GO" id="GO:0016301">
    <property type="term" value="F:kinase activity"/>
    <property type="evidence" value="ECO:0007669"/>
    <property type="project" value="UniProtKB-KW"/>
</dbReference>
<evidence type="ECO:0000313" key="2">
    <source>
        <dbReference type="EMBL" id="MQW68996.1"/>
    </source>
</evidence>
<dbReference type="EMBL" id="WISB01000042">
    <property type="protein sequence ID" value="MQW68996.1"/>
    <property type="molecule type" value="Genomic_DNA"/>
</dbReference>
<organism evidence="2">
    <name type="scientific">Sinorhizobium medicae</name>
    <dbReference type="NCBI Taxonomy" id="110321"/>
    <lineage>
        <taxon>Bacteria</taxon>
        <taxon>Pseudomonadati</taxon>
        <taxon>Pseudomonadota</taxon>
        <taxon>Alphaproteobacteria</taxon>
        <taxon>Hyphomicrobiales</taxon>
        <taxon>Rhizobiaceae</taxon>
        <taxon>Sinorhizobium/Ensifer group</taxon>
        <taxon>Sinorhizobium</taxon>
    </lineage>
</organism>
<proteinExistence type="predicted"/>
<feature type="domain" description="ATPase BadF/BadG/BcrA/BcrD type" evidence="1">
    <location>
        <begin position="6"/>
        <end position="257"/>
    </location>
</feature>
<sequence length="309" mass="31723">MNTIAVGIDIGGTKTHLRSLADGRVVGDRVVPTASWRTHDWTGDARALVTMINSLVSGGTIAALAVGAHGCDAQHECDAFQAAFEDHAGFPVRVVNDAELIPPAMGVFDGIGIVSGTGSIAVTRNPDGTMLVAGGWGWVIGDEGSASGLVREAGRLASLYLDGGGAADEPLVQLLCQSFAIASPVRIGSCISSSGSGARLGRHAPAVFEAASLGSKLAQRTLDEGAAALATLVERLLNRGAQARNLVAGGGVVMAQPGFARLLLHHINARSEGRVQAQILDKPPVAGACALALRMIQTTPQVYQPRSTK</sequence>
<keyword evidence="2" id="KW-0808">Transferase</keyword>